<name>A0ACA9RXU9_9GLOM</name>
<accession>A0ACA9RXU9</accession>
<organism evidence="1 2">
    <name type="scientific">Racocetra persica</name>
    <dbReference type="NCBI Taxonomy" id="160502"/>
    <lineage>
        <taxon>Eukaryota</taxon>
        <taxon>Fungi</taxon>
        <taxon>Fungi incertae sedis</taxon>
        <taxon>Mucoromycota</taxon>
        <taxon>Glomeromycotina</taxon>
        <taxon>Glomeromycetes</taxon>
        <taxon>Diversisporales</taxon>
        <taxon>Gigasporaceae</taxon>
        <taxon>Racocetra</taxon>
    </lineage>
</organism>
<protein>
    <submittedName>
        <fullName evidence="1">29503_t:CDS:1</fullName>
    </submittedName>
</protein>
<comment type="caution">
    <text evidence="1">The sequence shown here is derived from an EMBL/GenBank/DDBJ whole genome shotgun (WGS) entry which is preliminary data.</text>
</comment>
<gene>
    <name evidence="1" type="ORF">RPERSI_LOCUS24141</name>
</gene>
<keyword evidence="2" id="KW-1185">Reference proteome</keyword>
<proteinExistence type="predicted"/>
<dbReference type="Proteomes" id="UP000789920">
    <property type="component" value="Unassembled WGS sequence"/>
</dbReference>
<reference evidence="1" key="1">
    <citation type="submission" date="2021-06" db="EMBL/GenBank/DDBJ databases">
        <authorList>
            <person name="Kallberg Y."/>
            <person name="Tangrot J."/>
            <person name="Rosling A."/>
        </authorList>
    </citation>
    <scope>NUCLEOTIDE SEQUENCE</scope>
    <source>
        <strain evidence="1">MA461A</strain>
    </source>
</reference>
<evidence type="ECO:0000313" key="1">
    <source>
        <dbReference type="EMBL" id="CAG8815123.1"/>
    </source>
</evidence>
<feature type="non-terminal residue" evidence="1">
    <location>
        <position position="170"/>
    </location>
</feature>
<evidence type="ECO:0000313" key="2">
    <source>
        <dbReference type="Proteomes" id="UP000789920"/>
    </source>
</evidence>
<sequence>MSIYTRYVLTSVSSLLMTYSRKLRITVPCSSANVGPGFDALGIALELYLTLDISIFERTSDKKIYNDEVILTYSGEGKDGVPLSVEKNLITKSALYVLACNNIPGFTAPMNININNPIPMGRGLGSSGAAVVAGIMLGNASGNLGLTKERMLDYCLMIERHPDNVTAALM</sequence>
<dbReference type="EMBL" id="CAJVQC010076921">
    <property type="protein sequence ID" value="CAG8815123.1"/>
    <property type="molecule type" value="Genomic_DNA"/>
</dbReference>